<dbReference type="STRING" id="225164.V4B4P2"/>
<evidence type="ECO:0000313" key="2">
    <source>
        <dbReference type="Proteomes" id="UP000030746"/>
    </source>
</evidence>
<dbReference type="InterPro" id="IPR028236">
    <property type="entry name" value="CPLANE1"/>
</dbReference>
<dbReference type="EMBL" id="KB200236">
    <property type="protein sequence ID" value="ESP02446.1"/>
    <property type="molecule type" value="Genomic_DNA"/>
</dbReference>
<dbReference type="AlphaFoldDB" id="V4B4P2"/>
<proteinExistence type="predicted"/>
<dbReference type="PANTHER" id="PTHR14492:SF4">
    <property type="entry name" value="CILIOGENESIS AND PLANAR POLARITY EFFECTOR 1"/>
    <property type="match status" value="1"/>
</dbReference>
<evidence type="ECO:0000313" key="1">
    <source>
        <dbReference type="EMBL" id="ESP02446.1"/>
    </source>
</evidence>
<dbReference type="Proteomes" id="UP000030746">
    <property type="component" value="Unassembled WGS sequence"/>
</dbReference>
<dbReference type="PANTHER" id="PTHR14492">
    <property type="entry name" value="JBTS17"/>
    <property type="match status" value="1"/>
</dbReference>
<organism evidence="1 2">
    <name type="scientific">Lottia gigantea</name>
    <name type="common">Giant owl limpet</name>
    <dbReference type="NCBI Taxonomy" id="225164"/>
    <lineage>
        <taxon>Eukaryota</taxon>
        <taxon>Metazoa</taxon>
        <taxon>Spiralia</taxon>
        <taxon>Lophotrochozoa</taxon>
        <taxon>Mollusca</taxon>
        <taxon>Gastropoda</taxon>
        <taxon>Patellogastropoda</taxon>
        <taxon>Lottioidea</taxon>
        <taxon>Lottiidae</taxon>
        <taxon>Lottia</taxon>
    </lineage>
</organism>
<sequence>MALYFSNQSLYIFPPHNPQALPTVHYKTPVVNNRIIPQYPEELTQIIRNDNLSDIWTVERTLEYLLLSGLVCEATWFADKMGDWKAAFLLSVACEQHKQTAVSLYSKYVGLSKSRNPRLLIKGLLDC</sequence>
<dbReference type="CTD" id="20234053"/>
<reference evidence="1 2" key="1">
    <citation type="journal article" date="2013" name="Nature">
        <title>Insights into bilaterian evolution from three spiralian genomes.</title>
        <authorList>
            <person name="Simakov O."/>
            <person name="Marletaz F."/>
            <person name="Cho S.J."/>
            <person name="Edsinger-Gonzales E."/>
            <person name="Havlak P."/>
            <person name="Hellsten U."/>
            <person name="Kuo D.H."/>
            <person name="Larsson T."/>
            <person name="Lv J."/>
            <person name="Arendt D."/>
            <person name="Savage R."/>
            <person name="Osoegawa K."/>
            <person name="de Jong P."/>
            <person name="Grimwood J."/>
            <person name="Chapman J.A."/>
            <person name="Shapiro H."/>
            <person name="Aerts A."/>
            <person name="Otillar R.P."/>
            <person name="Terry A.Y."/>
            <person name="Boore J.L."/>
            <person name="Grigoriev I.V."/>
            <person name="Lindberg D.R."/>
            <person name="Seaver E.C."/>
            <person name="Weisblat D.A."/>
            <person name="Putnam N.H."/>
            <person name="Rokhsar D.S."/>
        </authorList>
    </citation>
    <scope>NUCLEOTIDE SEQUENCE [LARGE SCALE GENOMIC DNA]</scope>
</reference>
<keyword evidence="2" id="KW-1185">Reference proteome</keyword>
<dbReference type="KEGG" id="lgi:LOTGIDRAFT_138424"/>
<dbReference type="HOGENOM" id="CLU_1972982_0_0_1"/>
<dbReference type="GeneID" id="20234053"/>
<gene>
    <name evidence="1" type="ORF">LOTGIDRAFT_138424</name>
</gene>
<dbReference type="OrthoDB" id="6124925at2759"/>
<dbReference type="RefSeq" id="XP_009046832.1">
    <property type="nucleotide sequence ID" value="XM_009048584.1"/>
</dbReference>
<name>V4B4P2_LOTGI</name>
<protein>
    <submittedName>
        <fullName evidence="1">Uncharacterized protein</fullName>
    </submittedName>
</protein>
<accession>V4B4P2</accession>